<sequence length="244" mass="27625">MKKIAFIPARYAATRFHGKLMQILGGKSIIRHTYENTAATLLFDDVIVVTDSNIIFDEIVTNGGHAVMSKKEHESGSDRIAEAVADLEVDLVVNVQGDEPFVKKSLLENLLQVFEGDDNKETEVASLMYPIVNEQIINNPNHVKVVVDQNNSALLFSRSVIPYHRDKNIAARYYKHIGIYAFRKDALMKFTCMKPTPLEKIEKLEQLRYLENGIKIKMVLTDESPVSIDTPEDFENAKKLIALF</sequence>
<reference evidence="5 6" key="1">
    <citation type="submission" date="2018-11" db="EMBL/GenBank/DDBJ databases">
        <title>Draft genome sequence of Ferruginibacter sp. BO-59.</title>
        <authorList>
            <person name="Im W.T."/>
        </authorList>
    </citation>
    <scope>NUCLEOTIDE SEQUENCE [LARGE SCALE GENOMIC DNA]</scope>
    <source>
        <strain evidence="5 6">BO-59</strain>
    </source>
</reference>
<dbReference type="Pfam" id="PF02348">
    <property type="entry name" value="CTP_transf_3"/>
    <property type="match status" value="1"/>
</dbReference>
<dbReference type="SUPFAM" id="SSF53448">
    <property type="entry name" value="Nucleotide-diphospho-sugar transferases"/>
    <property type="match status" value="1"/>
</dbReference>
<gene>
    <name evidence="4 5" type="primary">kdsB</name>
    <name evidence="5" type="ORF">EFY79_11445</name>
</gene>
<evidence type="ECO:0000256" key="1">
    <source>
        <dbReference type="ARBA" id="ARBA00022679"/>
    </source>
</evidence>
<dbReference type="UniPathway" id="UPA00358">
    <property type="reaction ID" value="UER00476"/>
</dbReference>
<keyword evidence="4" id="KW-0963">Cytoplasm</keyword>
<dbReference type="InterPro" id="IPR003329">
    <property type="entry name" value="Cytidylyl_trans"/>
</dbReference>
<dbReference type="GO" id="GO:0008690">
    <property type="term" value="F:3-deoxy-manno-octulosonate cytidylyltransferase activity"/>
    <property type="evidence" value="ECO:0007669"/>
    <property type="project" value="UniProtKB-UniRule"/>
</dbReference>
<dbReference type="EC" id="2.7.7.38" evidence="4"/>
<dbReference type="HAMAP" id="MF_00057">
    <property type="entry name" value="KdsB"/>
    <property type="match status" value="1"/>
</dbReference>
<keyword evidence="3 4" id="KW-0448">Lipopolysaccharide biosynthesis</keyword>
<name>A0A3M9NFP0_9BACT</name>
<dbReference type="GO" id="GO:0005829">
    <property type="term" value="C:cytosol"/>
    <property type="evidence" value="ECO:0007669"/>
    <property type="project" value="TreeGrafter"/>
</dbReference>
<evidence type="ECO:0000256" key="2">
    <source>
        <dbReference type="ARBA" id="ARBA00022695"/>
    </source>
</evidence>
<evidence type="ECO:0000313" key="6">
    <source>
        <dbReference type="Proteomes" id="UP000267223"/>
    </source>
</evidence>
<comment type="catalytic activity">
    <reaction evidence="4">
        <text>3-deoxy-alpha-D-manno-oct-2-ulosonate + CTP = CMP-3-deoxy-beta-D-manno-octulosonate + diphosphate</text>
        <dbReference type="Rhea" id="RHEA:23448"/>
        <dbReference type="ChEBI" id="CHEBI:33019"/>
        <dbReference type="ChEBI" id="CHEBI:37563"/>
        <dbReference type="ChEBI" id="CHEBI:85986"/>
        <dbReference type="ChEBI" id="CHEBI:85987"/>
        <dbReference type="EC" id="2.7.7.38"/>
    </reaction>
</comment>
<dbReference type="PANTHER" id="PTHR42866">
    <property type="entry name" value="3-DEOXY-MANNO-OCTULOSONATE CYTIDYLYLTRANSFERASE"/>
    <property type="match status" value="1"/>
</dbReference>
<comment type="function">
    <text evidence="4">Activates KDO (a required 8-carbon sugar) for incorporation into bacterial lipopolysaccharide in Gram-negative bacteria.</text>
</comment>
<evidence type="ECO:0000256" key="4">
    <source>
        <dbReference type="HAMAP-Rule" id="MF_00057"/>
    </source>
</evidence>
<organism evidence="5 6">
    <name type="scientific">Hanamia caeni</name>
    <dbReference type="NCBI Taxonomy" id="2294116"/>
    <lineage>
        <taxon>Bacteria</taxon>
        <taxon>Pseudomonadati</taxon>
        <taxon>Bacteroidota</taxon>
        <taxon>Chitinophagia</taxon>
        <taxon>Chitinophagales</taxon>
        <taxon>Chitinophagaceae</taxon>
        <taxon>Hanamia</taxon>
    </lineage>
</organism>
<dbReference type="NCBIfam" id="NF009905">
    <property type="entry name" value="PRK13368.1"/>
    <property type="match status" value="1"/>
</dbReference>
<proteinExistence type="inferred from homology"/>
<dbReference type="NCBIfam" id="TIGR00466">
    <property type="entry name" value="kdsB"/>
    <property type="match status" value="1"/>
</dbReference>
<dbReference type="GO" id="GO:0009103">
    <property type="term" value="P:lipopolysaccharide biosynthetic process"/>
    <property type="evidence" value="ECO:0007669"/>
    <property type="project" value="UniProtKB-UniRule"/>
</dbReference>
<dbReference type="PANTHER" id="PTHR42866:SF2">
    <property type="entry name" value="3-DEOXY-MANNO-OCTULOSONATE CYTIDYLYLTRANSFERASE, MITOCHONDRIAL"/>
    <property type="match status" value="1"/>
</dbReference>
<comment type="subcellular location">
    <subcellularLocation>
        <location evidence="4">Cytoplasm</location>
    </subcellularLocation>
</comment>
<dbReference type="GO" id="GO:0033468">
    <property type="term" value="P:CMP-keto-3-deoxy-D-manno-octulosonic acid biosynthetic process"/>
    <property type="evidence" value="ECO:0007669"/>
    <property type="project" value="UniProtKB-UniRule"/>
</dbReference>
<keyword evidence="1 4" id="KW-0808">Transferase</keyword>
<dbReference type="CDD" id="cd02517">
    <property type="entry name" value="CMP-KDO-Synthetase"/>
    <property type="match status" value="1"/>
</dbReference>
<dbReference type="InterPro" id="IPR004528">
    <property type="entry name" value="KdsB"/>
</dbReference>
<evidence type="ECO:0000313" key="5">
    <source>
        <dbReference type="EMBL" id="RNI36285.1"/>
    </source>
</evidence>
<evidence type="ECO:0000256" key="3">
    <source>
        <dbReference type="ARBA" id="ARBA00022985"/>
    </source>
</evidence>
<accession>A0A3M9NFP0</accession>
<comment type="caution">
    <text evidence="5">The sequence shown here is derived from an EMBL/GenBank/DDBJ whole genome shotgun (WGS) entry which is preliminary data.</text>
</comment>
<dbReference type="RefSeq" id="WP_123120838.1">
    <property type="nucleotide sequence ID" value="NZ_RJJR01000008.1"/>
</dbReference>
<comment type="similarity">
    <text evidence="4">Belongs to the KdsB family.</text>
</comment>
<dbReference type="Gene3D" id="3.90.550.10">
    <property type="entry name" value="Spore Coat Polysaccharide Biosynthesis Protein SpsA, Chain A"/>
    <property type="match status" value="1"/>
</dbReference>
<comment type="pathway">
    <text evidence="4">Nucleotide-sugar biosynthesis; CMP-3-deoxy-D-manno-octulosonate biosynthesis; CMP-3-deoxy-D-manno-octulosonate from 3-deoxy-D-manno-octulosonate and CTP: step 1/1.</text>
</comment>
<keyword evidence="2 4" id="KW-0548">Nucleotidyltransferase</keyword>
<dbReference type="Proteomes" id="UP000267223">
    <property type="component" value="Unassembled WGS sequence"/>
</dbReference>
<protein>
    <recommendedName>
        <fullName evidence="4">3-deoxy-manno-octulosonate cytidylyltransferase</fullName>
        <ecNumber evidence="4">2.7.7.38</ecNumber>
    </recommendedName>
    <alternativeName>
        <fullName evidence="4">CMP-2-keto-3-deoxyoctulosonic acid synthase</fullName>
        <shortName evidence="4">CKS</shortName>
        <shortName evidence="4">CMP-KDO synthase</shortName>
    </alternativeName>
</protein>
<dbReference type="EMBL" id="RJJR01000008">
    <property type="protein sequence ID" value="RNI36285.1"/>
    <property type="molecule type" value="Genomic_DNA"/>
</dbReference>
<dbReference type="NCBIfam" id="NF003950">
    <property type="entry name" value="PRK05450.1-3"/>
    <property type="match status" value="1"/>
</dbReference>
<dbReference type="NCBIfam" id="NF003952">
    <property type="entry name" value="PRK05450.1-5"/>
    <property type="match status" value="1"/>
</dbReference>
<dbReference type="InterPro" id="IPR029044">
    <property type="entry name" value="Nucleotide-diphossugar_trans"/>
</dbReference>
<dbReference type="AlphaFoldDB" id="A0A3M9NFP0"/>
<keyword evidence="6" id="KW-1185">Reference proteome</keyword>
<dbReference type="OrthoDB" id="9815559at2"/>